<proteinExistence type="inferred from homology"/>
<dbReference type="Proteomes" id="UP000031637">
    <property type="component" value="Chromosome"/>
</dbReference>
<dbReference type="OrthoDB" id="9801620at2"/>
<evidence type="ECO:0000256" key="5">
    <source>
        <dbReference type="ARBA" id="ARBA00023136"/>
    </source>
</evidence>
<feature type="transmembrane region" description="Helical" evidence="6">
    <location>
        <begin position="21"/>
        <end position="43"/>
    </location>
</feature>
<feature type="transmembrane region" description="Helical" evidence="6">
    <location>
        <begin position="89"/>
        <end position="107"/>
    </location>
</feature>
<dbReference type="EMBL" id="AP012547">
    <property type="protein sequence ID" value="BAO30563.1"/>
    <property type="molecule type" value="Genomic_DNA"/>
</dbReference>
<evidence type="ECO:0000256" key="3">
    <source>
        <dbReference type="ARBA" id="ARBA00022692"/>
    </source>
</evidence>
<dbReference type="STRING" id="1223802.SUTH_02784"/>
<evidence type="ECO:0000256" key="6">
    <source>
        <dbReference type="SAM" id="Phobius"/>
    </source>
</evidence>
<evidence type="ECO:0000256" key="1">
    <source>
        <dbReference type="ARBA" id="ARBA00004141"/>
    </source>
</evidence>
<evidence type="ECO:0000313" key="8">
    <source>
        <dbReference type="EMBL" id="BAO30563.1"/>
    </source>
</evidence>
<dbReference type="GO" id="GO:0005886">
    <property type="term" value="C:plasma membrane"/>
    <property type="evidence" value="ECO:0007669"/>
    <property type="project" value="TreeGrafter"/>
</dbReference>
<evidence type="ECO:0000259" key="7">
    <source>
        <dbReference type="Pfam" id="PF04138"/>
    </source>
</evidence>
<keyword evidence="9" id="KW-1185">Reference proteome</keyword>
<dbReference type="GO" id="GO:0000271">
    <property type="term" value="P:polysaccharide biosynthetic process"/>
    <property type="evidence" value="ECO:0007669"/>
    <property type="project" value="InterPro"/>
</dbReference>
<protein>
    <recommendedName>
        <fullName evidence="7">GtrA/DPMS transmembrane domain-containing protein</fullName>
    </recommendedName>
</protein>
<organism evidence="8 9">
    <name type="scientific">Sulfuritalea hydrogenivorans sk43H</name>
    <dbReference type="NCBI Taxonomy" id="1223802"/>
    <lineage>
        <taxon>Bacteria</taxon>
        <taxon>Pseudomonadati</taxon>
        <taxon>Pseudomonadota</taxon>
        <taxon>Betaproteobacteria</taxon>
        <taxon>Nitrosomonadales</taxon>
        <taxon>Sterolibacteriaceae</taxon>
        <taxon>Sulfuritalea</taxon>
    </lineage>
</organism>
<dbReference type="PANTHER" id="PTHR38459">
    <property type="entry name" value="PROPHAGE BACTOPRENOL-LINKED GLUCOSE TRANSLOCASE HOMOLOG"/>
    <property type="match status" value="1"/>
</dbReference>
<dbReference type="HOGENOM" id="CLU_083873_2_0_4"/>
<evidence type="ECO:0000256" key="4">
    <source>
        <dbReference type="ARBA" id="ARBA00022989"/>
    </source>
</evidence>
<dbReference type="PANTHER" id="PTHR38459:SF5">
    <property type="entry name" value="CELL WALL TEICHOIC ACID GLYCOSYLATION PROTEIN GTCA"/>
    <property type="match status" value="1"/>
</dbReference>
<evidence type="ECO:0000256" key="2">
    <source>
        <dbReference type="ARBA" id="ARBA00009399"/>
    </source>
</evidence>
<name>W0SLA7_9PROT</name>
<sequence>MNHRKNRTFDAPRRLWQDSRKLRFLIVGGWNTLFGYLCFYVLYLLAADYLHYLFIAVLAHVINVIQAYVMQRRLVFRSEAQIINEFLRFNASLVATFLFNLLAMYVLVETTSLSPLIAQAIVILASLILTYVLHSRVSFRRVSDRQGRPR</sequence>
<dbReference type="RefSeq" id="WP_041100059.1">
    <property type="nucleotide sequence ID" value="NZ_AP012547.1"/>
</dbReference>
<dbReference type="InterPro" id="IPR051401">
    <property type="entry name" value="GtrA_CellWall_Glycosyl"/>
</dbReference>
<dbReference type="AlphaFoldDB" id="W0SLA7"/>
<feature type="transmembrane region" description="Helical" evidence="6">
    <location>
        <begin position="113"/>
        <end position="133"/>
    </location>
</feature>
<dbReference type="Pfam" id="PF04138">
    <property type="entry name" value="GtrA_DPMS_TM"/>
    <property type="match status" value="1"/>
</dbReference>
<feature type="transmembrane region" description="Helical" evidence="6">
    <location>
        <begin position="49"/>
        <end position="69"/>
    </location>
</feature>
<keyword evidence="5 6" id="KW-0472">Membrane</keyword>
<dbReference type="InterPro" id="IPR007267">
    <property type="entry name" value="GtrA_DPMS_TM"/>
</dbReference>
<feature type="domain" description="GtrA/DPMS transmembrane" evidence="7">
    <location>
        <begin position="23"/>
        <end position="139"/>
    </location>
</feature>
<keyword evidence="4 6" id="KW-1133">Transmembrane helix</keyword>
<accession>W0SLA7</accession>
<dbReference type="KEGG" id="shd:SUTH_02784"/>
<reference evidence="8 9" key="1">
    <citation type="journal article" date="2014" name="Syst. Appl. Microbiol.">
        <title>Complete genomes of freshwater sulfur oxidizers Sulfuricella denitrificans skB26 and Sulfuritalea hydrogenivorans sk43H: genetic insights into the sulfur oxidation pathway of betaproteobacteria.</title>
        <authorList>
            <person name="Watanabe T."/>
            <person name="Kojima H."/>
            <person name="Fukui M."/>
        </authorList>
    </citation>
    <scope>NUCLEOTIDE SEQUENCE [LARGE SCALE GENOMIC DNA]</scope>
    <source>
        <strain evidence="8">DSM22779</strain>
    </source>
</reference>
<comment type="similarity">
    <text evidence="2">Belongs to the GtrA family.</text>
</comment>
<gene>
    <name evidence="8" type="ORF">SUTH_02784</name>
</gene>
<keyword evidence="3 6" id="KW-0812">Transmembrane</keyword>
<evidence type="ECO:0000313" key="9">
    <source>
        <dbReference type="Proteomes" id="UP000031637"/>
    </source>
</evidence>
<comment type="subcellular location">
    <subcellularLocation>
        <location evidence="1">Membrane</location>
        <topology evidence="1">Multi-pass membrane protein</topology>
    </subcellularLocation>
</comment>